<evidence type="ECO:0000256" key="4">
    <source>
        <dbReference type="ARBA" id="ARBA00023136"/>
    </source>
</evidence>
<dbReference type="InterPro" id="IPR027417">
    <property type="entry name" value="P-loop_NTPase"/>
</dbReference>
<protein>
    <submittedName>
        <fullName evidence="9">ABC transporter related protein</fullName>
    </submittedName>
</protein>
<feature type="domain" description="ABC transmembrane type-1" evidence="8">
    <location>
        <begin position="42"/>
        <end position="323"/>
    </location>
</feature>
<evidence type="ECO:0000259" key="7">
    <source>
        <dbReference type="PROSITE" id="PS50893"/>
    </source>
</evidence>
<feature type="region of interest" description="Disordered" evidence="5">
    <location>
        <begin position="617"/>
        <end position="658"/>
    </location>
</feature>
<name>E6SE14_INTC7</name>
<dbReference type="HOGENOM" id="CLU_000604_84_3_11"/>
<evidence type="ECO:0000256" key="1">
    <source>
        <dbReference type="ARBA" id="ARBA00004651"/>
    </source>
</evidence>
<dbReference type="PROSITE" id="PS50893">
    <property type="entry name" value="ABC_TRANSPORTER_2"/>
    <property type="match status" value="1"/>
</dbReference>
<feature type="transmembrane region" description="Helical" evidence="6">
    <location>
        <begin position="260"/>
        <end position="282"/>
    </location>
</feature>
<dbReference type="GO" id="GO:0015421">
    <property type="term" value="F:ABC-type oligopeptide transporter activity"/>
    <property type="evidence" value="ECO:0007669"/>
    <property type="project" value="TreeGrafter"/>
</dbReference>
<proteinExistence type="predicted"/>
<dbReference type="CDD" id="cd07346">
    <property type="entry name" value="ABC_6TM_exporters"/>
    <property type="match status" value="1"/>
</dbReference>
<dbReference type="InterPro" id="IPR011527">
    <property type="entry name" value="ABC1_TM_dom"/>
</dbReference>
<dbReference type="RefSeq" id="WP_013491945.1">
    <property type="nucleotide sequence ID" value="NC_014830.1"/>
</dbReference>
<dbReference type="PANTHER" id="PTHR43394">
    <property type="entry name" value="ATP-DEPENDENT PERMEASE MDL1, MITOCHONDRIAL"/>
    <property type="match status" value="1"/>
</dbReference>
<dbReference type="InterPro" id="IPR036640">
    <property type="entry name" value="ABC1_TM_sf"/>
</dbReference>
<dbReference type="EMBL" id="CP002343">
    <property type="protein sequence ID" value="ADU47627.1"/>
    <property type="molecule type" value="Genomic_DNA"/>
</dbReference>
<keyword evidence="2 6" id="KW-0812">Transmembrane</keyword>
<dbReference type="PANTHER" id="PTHR43394:SF1">
    <property type="entry name" value="ATP-BINDING CASSETTE SUB-FAMILY B MEMBER 10, MITOCHONDRIAL"/>
    <property type="match status" value="1"/>
</dbReference>
<dbReference type="SUPFAM" id="SSF52540">
    <property type="entry name" value="P-loop containing nucleoside triphosphate hydrolases"/>
    <property type="match status" value="1"/>
</dbReference>
<reference evidence="9 10" key="1">
    <citation type="journal article" date="2010" name="Stand. Genomic Sci.">
        <title>Complete genome sequence of Intrasporangium calvum type strain (7 KIP).</title>
        <authorList>
            <person name="Del Rio T.G."/>
            <person name="Chertkov O."/>
            <person name="Yasawong M."/>
            <person name="Lucas S."/>
            <person name="Deshpande S."/>
            <person name="Cheng J.F."/>
            <person name="Detter C."/>
            <person name="Tapia R."/>
            <person name="Han C."/>
            <person name="Goodwin L."/>
            <person name="Pitluck S."/>
            <person name="Liolios K."/>
            <person name="Ivanova N."/>
            <person name="Mavromatis K."/>
            <person name="Pati A."/>
            <person name="Chen A."/>
            <person name="Palaniappan K."/>
            <person name="Land M."/>
            <person name="Hauser L."/>
            <person name="Chang Y.J."/>
            <person name="Jeffries C.D."/>
            <person name="Rohde M."/>
            <person name="Pukall R."/>
            <person name="Sikorski J."/>
            <person name="Goker M."/>
            <person name="Woyke T."/>
            <person name="Bristow J."/>
            <person name="Eisen J.A."/>
            <person name="Markowitz V."/>
            <person name="Hugenholtz P."/>
            <person name="Kyrpides N.C."/>
            <person name="Klenk H.P."/>
            <person name="Lapidus A."/>
        </authorList>
    </citation>
    <scope>NUCLEOTIDE SEQUENCE [LARGE SCALE GENOMIC DNA]</scope>
    <source>
        <strain evidence="10">ATCC 23552 / DSM 43043 / JCM 3097 / NBRC 12989 / 7 KIP</strain>
    </source>
</reference>
<dbReference type="InterPro" id="IPR003439">
    <property type="entry name" value="ABC_transporter-like_ATP-bd"/>
</dbReference>
<organism evidence="9 10">
    <name type="scientific">Intrasporangium calvum (strain ATCC 23552 / DSM 43043 / JCM 3097 / NBRC 12989 / NCIMB 10167 / NRRL B-3866 / 7 KIP)</name>
    <dbReference type="NCBI Taxonomy" id="710696"/>
    <lineage>
        <taxon>Bacteria</taxon>
        <taxon>Bacillati</taxon>
        <taxon>Actinomycetota</taxon>
        <taxon>Actinomycetes</taxon>
        <taxon>Micrococcales</taxon>
        <taxon>Intrasporangiaceae</taxon>
        <taxon>Intrasporangium</taxon>
    </lineage>
</organism>
<dbReference type="SUPFAM" id="SSF90123">
    <property type="entry name" value="ABC transporter transmembrane region"/>
    <property type="match status" value="1"/>
</dbReference>
<evidence type="ECO:0000256" key="6">
    <source>
        <dbReference type="SAM" id="Phobius"/>
    </source>
</evidence>
<dbReference type="Pfam" id="PF00664">
    <property type="entry name" value="ABC_membrane"/>
    <property type="match status" value="1"/>
</dbReference>
<dbReference type="GO" id="GO:0005524">
    <property type="term" value="F:ATP binding"/>
    <property type="evidence" value="ECO:0007669"/>
    <property type="project" value="InterPro"/>
</dbReference>
<feature type="transmembrane region" description="Helical" evidence="6">
    <location>
        <begin position="81"/>
        <end position="102"/>
    </location>
</feature>
<dbReference type="Pfam" id="PF00005">
    <property type="entry name" value="ABC_tran"/>
    <property type="match status" value="1"/>
</dbReference>
<gene>
    <name evidence="9" type="ordered locus">Intca_1106</name>
</gene>
<evidence type="ECO:0000313" key="9">
    <source>
        <dbReference type="EMBL" id="ADU47627.1"/>
    </source>
</evidence>
<accession>E6SE14</accession>
<feature type="domain" description="ABC transporter" evidence="7">
    <location>
        <begin position="342"/>
        <end position="617"/>
    </location>
</feature>
<evidence type="ECO:0000256" key="2">
    <source>
        <dbReference type="ARBA" id="ARBA00022692"/>
    </source>
</evidence>
<feature type="transmembrane region" description="Helical" evidence="6">
    <location>
        <begin position="40"/>
        <end position="61"/>
    </location>
</feature>
<dbReference type="Gene3D" id="1.20.1560.10">
    <property type="entry name" value="ABC transporter type 1, transmembrane domain"/>
    <property type="match status" value="1"/>
</dbReference>
<dbReference type="STRING" id="710696.Intca_1106"/>
<dbReference type="AlphaFoldDB" id="E6SE14"/>
<dbReference type="KEGG" id="ica:Intca_1106"/>
<comment type="subcellular location">
    <subcellularLocation>
        <location evidence="1">Cell membrane</location>
        <topology evidence="1">Multi-pass membrane protein</topology>
    </subcellularLocation>
</comment>
<evidence type="ECO:0000256" key="3">
    <source>
        <dbReference type="ARBA" id="ARBA00022989"/>
    </source>
</evidence>
<feature type="compositionally biased region" description="Basic and acidic residues" evidence="5">
    <location>
        <begin position="636"/>
        <end position="658"/>
    </location>
</feature>
<keyword evidence="4 6" id="KW-0472">Membrane</keyword>
<evidence type="ECO:0000256" key="5">
    <source>
        <dbReference type="SAM" id="MobiDB-lite"/>
    </source>
</evidence>
<dbReference type="GO" id="GO:0016887">
    <property type="term" value="F:ATP hydrolysis activity"/>
    <property type="evidence" value="ECO:0007669"/>
    <property type="project" value="InterPro"/>
</dbReference>
<dbReference type="Gene3D" id="3.40.50.300">
    <property type="entry name" value="P-loop containing nucleotide triphosphate hydrolases"/>
    <property type="match status" value="1"/>
</dbReference>
<dbReference type="InterPro" id="IPR039421">
    <property type="entry name" value="Type_1_exporter"/>
</dbReference>
<feature type="transmembrane region" description="Helical" evidence="6">
    <location>
        <begin position="163"/>
        <end position="192"/>
    </location>
</feature>
<feature type="transmembrane region" description="Helical" evidence="6">
    <location>
        <begin position="294"/>
        <end position="311"/>
    </location>
</feature>
<evidence type="ECO:0000313" key="10">
    <source>
        <dbReference type="Proteomes" id="UP000008914"/>
    </source>
</evidence>
<dbReference type="Proteomes" id="UP000008914">
    <property type="component" value="Chromosome"/>
</dbReference>
<dbReference type="PROSITE" id="PS50929">
    <property type="entry name" value="ABC_TM1F"/>
    <property type="match status" value="1"/>
</dbReference>
<feature type="region of interest" description="Disordered" evidence="5">
    <location>
        <begin position="407"/>
        <end position="431"/>
    </location>
</feature>
<dbReference type="OrthoDB" id="4966664at2"/>
<dbReference type="GO" id="GO:0005886">
    <property type="term" value="C:plasma membrane"/>
    <property type="evidence" value="ECO:0007669"/>
    <property type="project" value="UniProtKB-SubCell"/>
</dbReference>
<dbReference type="eggNOG" id="COG1132">
    <property type="taxonomic scope" value="Bacteria"/>
</dbReference>
<keyword evidence="3 6" id="KW-1133">Transmembrane helix</keyword>
<keyword evidence="10" id="KW-1185">Reference proteome</keyword>
<sequence length="658" mass="71395">MRDFPPEIRAFTDRATSRDEPDTRSPRTFLWWMVRQQGTLFVAGLVVAVVWMVPQALGPWMVGRAIDTGIVTGDTTATIRWVLILGAVTAVGALSGTVYHTIIVREWLIALYGTTKLVTRKALQLGHVLTRRTPTGEVLSVSGSDGDQFGALMEVSTRAISQLVAYLAVAAIVLSTSVRMGLLVLLSAPLLVMLGTPLLRPMQRWQGIERSRNSELTSMATDIVAGLRILRGIGGEGTFGGNYAEQSQRVRHSGVLAGTWLAAVEAVGVLLSGGFVVALMWLGTREVAQGRLTLGQFVSFLGYGLFLLHPMRTFVEFAQKWIRSVVSARKAIAVLGQRPPWVEPEQPRALPEMAPIVDEASGTVIEPGLLTMVVSAVPDDSAALADRLGRYLPSDEGALVSEEIPEELKGRAARRERSQRARAREAQARRDEERARQAWGVTVGGVDLAAAPLDAVRGRILVSDTSPQVFAGTLRDAIDPLGHLTRSQAELALHTAAGEDVFDALPGGWQGRLDERGRGLSGGQRQRLVLMRALAADPEVLVLVEPTSAVDAHTEARIAERLGPHRAGRTTIVMTASPLLLHHADEVILLDAGKATTRGRHVDLVASSAAYRSVVVRGEVQPPARPDPNEPYDPNHSYDHHDPYDHLSEEPGDEHRRH</sequence>
<evidence type="ECO:0000259" key="8">
    <source>
        <dbReference type="PROSITE" id="PS50929"/>
    </source>
</evidence>